<evidence type="ECO:0000259" key="1">
    <source>
        <dbReference type="Pfam" id="PF24316"/>
    </source>
</evidence>
<dbReference type="Pfam" id="PF24316">
    <property type="entry name" value="Tli3"/>
    <property type="match status" value="1"/>
</dbReference>
<dbReference type="AlphaFoldDB" id="A4JP92"/>
<proteinExistence type="predicted"/>
<organism evidence="2 3">
    <name type="scientific">Burkholderia vietnamiensis (strain G4 / LMG 22486)</name>
    <name type="common">Burkholderia cepacia (strain R1808)</name>
    <dbReference type="NCBI Taxonomy" id="269482"/>
    <lineage>
        <taxon>Bacteria</taxon>
        <taxon>Pseudomonadati</taxon>
        <taxon>Pseudomonadota</taxon>
        <taxon>Betaproteobacteria</taxon>
        <taxon>Burkholderiales</taxon>
        <taxon>Burkholderiaceae</taxon>
        <taxon>Burkholderia</taxon>
        <taxon>Burkholderia cepacia complex</taxon>
    </lineage>
</organism>
<accession>A4JP92</accession>
<evidence type="ECO:0000313" key="2">
    <source>
        <dbReference type="EMBL" id="ABO58095.1"/>
    </source>
</evidence>
<evidence type="ECO:0000313" key="3">
    <source>
        <dbReference type="Proteomes" id="UP000002287"/>
    </source>
</evidence>
<dbReference type="InterPro" id="IPR057562">
    <property type="entry name" value="Tli3-like_dom"/>
</dbReference>
<dbReference type="EMBL" id="CP000615">
    <property type="protein sequence ID" value="ABO58095.1"/>
    <property type="molecule type" value="Genomic_DNA"/>
</dbReference>
<protein>
    <recommendedName>
        <fullName evidence="1">Tli3-like domain-containing protein</fullName>
    </recommendedName>
</protein>
<feature type="domain" description="Tli3-like" evidence="1">
    <location>
        <begin position="108"/>
        <end position="198"/>
    </location>
</feature>
<gene>
    <name evidence="2" type="ordered locus">Bcep1808_5144</name>
</gene>
<sequence length="205" mass="22684">MALARRESGLMVMKYGEFHAEQGRVDALNQSAGKGGVMLGFLKNVPSGLDSLVMMMRFRLIAVVEVVSLRRGFISPIILVSFALVACASFEQRNVPVSSAVDFREYEVYRIDNNRYITIRSRHPCIGGQMDGKIFYYDDSKNVRTLVSFTGGENTGVYRGYYAVRSSSNYVAIPSRSESDVRGGLLHINYSHDGGANVSVVFIGE</sequence>
<name>A4JP92_BURVG</name>
<reference evidence="3" key="1">
    <citation type="submission" date="2007-03" db="EMBL/GenBank/DDBJ databases">
        <title>Complete sequence of chromosome 2 of Burkholderia vietnamiensis G4.</title>
        <authorList>
            <consortium name="US DOE Joint Genome Institute"/>
            <person name="Copeland A."/>
            <person name="Lucas S."/>
            <person name="Lapidus A."/>
            <person name="Barry K."/>
            <person name="Detter J.C."/>
            <person name="Glavina del Rio T."/>
            <person name="Hammon N."/>
            <person name="Israni S."/>
            <person name="Dalin E."/>
            <person name="Tice H."/>
            <person name="Pitluck S."/>
            <person name="Chain P."/>
            <person name="Malfatti S."/>
            <person name="Shin M."/>
            <person name="Vergez L."/>
            <person name="Schmutz J."/>
            <person name="Larimer F."/>
            <person name="Land M."/>
            <person name="Hauser L."/>
            <person name="Kyrpides N."/>
            <person name="Tiedje J."/>
            <person name="Richardson P."/>
        </authorList>
    </citation>
    <scope>NUCLEOTIDE SEQUENCE [LARGE SCALE GENOMIC DNA]</scope>
    <source>
        <strain evidence="3">G4 / LMG 22486</strain>
    </source>
</reference>
<dbReference type="HOGENOM" id="CLU_084146_0_0_4"/>
<dbReference type="KEGG" id="bvi:Bcep1808_5144"/>
<dbReference type="Proteomes" id="UP000002287">
    <property type="component" value="Chromosome 2"/>
</dbReference>